<evidence type="ECO:0000259" key="9">
    <source>
        <dbReference type="Pfam" id="PF17802"/>
    </source>
</evidence>
<dbReference type="EMBL" id="LT629734">
    <property type="protein sequence ID" value="SDR95093.1"/>
    <property type="molecule type" value="Genomic_DNA"/>
</dbReference>
<evidence type="ECO:0000256" key="3">
    <source>
        <dbReference type="ARBA" id="ARBA00022729"/>
    </source>
</evidence>
<keyword evidence="3 6" id="KW-0732">Signal</keyword>
<accession>A0A1H1N7U5</accession>
<dbReference type="InterPro" id="IPR026466">
    <property type="entry name" value="Fim_isopep_form_D2_dom"/>
</dbReference>
<evidence type="ECO:0000256" key="2">
    <source>
        <dbReference type="ARBA" id="ARBA00022525"/>
    </source>
</evidence>
<dbReference type="OrthoDB" id="3199332at2"/>
<feature type="signal peptide" evidence="6">
    <location>
        <begin position="1"/>
        <end position="35"/>
    </location>
</feature>
<keyword evidence="5" id="KW-0812">Transmembrane</keyword>
<dbReference type="Pfam" id="PF17802">
    <property type="entry name" value="SpaA"/>
    <property type="match status" value="1"/>
</dbReference>
<evidence type="ECO:0000259" key="7">
    <source>
        <dbReference type="Pfam" id="PF00746"/>
    </source>
</evidence>
<keyword evidence="2" id="KW-0964">Secreted</keyword>
<keyword evidence="1" id="KW-0134">Cell wall</keyword>
<evidence type="ECO:0000313" key="11">
    <source>
        <dbReference type="Proteomes" id="UP000199649"/>
    </source>
</evidence>
<organism evidence="10 11">
    <name type="scientific">Agrococcus carbonis</name>
    <dbReference type="NCBI Taxonomy" id="684552"/>
    <lineage>
        <taxon>Bacteria</taxon>
        <taxon>Bacillati</taxon>
        <taxon>Actinomycetota</taxon>
        <taxon>Actinomycetes</taxon>
        <taxon>Micrococcales</taxon>
        <taxon>Microbacteriaceae</taxon>
        <taxon>Agrococcus</taxon>
    </lineage>
</organism>
<evidence type="ECO:0000259" key="8">
    <source>
        <dbReference type="Pfam" id="PF16555"/>
    </source>
</evidence>
<feature type="domain" description="SpaA-like prealbumin fold" evidence="9">
    <location>
        <begin position="333"/>
        <end position="416"/>
    </location>
</feature>
<feature type="domain" description="Gram-positive pilin subunit D1 N-terminal" evidence="8">
    <location>
        <begin position="46"/>
        <end position="188"/>
    </location>
</feature>
<dbReference type="InterPro" id="IPR032364">
    <property type="entry name" value="GramPos_pilinD1_N"/>
</dbReference>
<gene>
    <name evidence="10" type="ORF">SAMN04489719_1197</name>
</gene>
<dbReference type="RefSeq" id="WP_092666161.1">
    <property type="nucleotide sequence ID" value="NZ_LT629734.1"/>
</dbReference>
<proteinExistence type="predicted"/>
<dbReference type="Proteomes" id="UP000199649">
    <property type="component" value="Chromosome I"/>
</dbReference>
<evidence type="ECO:0000313" key="10">
    <source>
        <dbReference type="EMBL" id="SDR95093.1"/>
    </source>
</evidence>
<dbReference type="NCBIfam" id="NF033902">
    <property type="entry name" value="iso_D2_wall_anc"/>
    <property type="match status" value="1"/>
</dbReference>
<dbReference type="InterPro" id="IPR013783">
    <property type="entry name" value="Ig-like_fold"/>
</dbReference>
<dbReference type="NCBIfam" id="TIGR04226">
    <property type="entry name" value="RrgB_K2N_iso_D2"/>
    <property type="match status" value="1"/>
</dbReference>
<feature type="chain" id="PRO_5009255226" evidence="6">
    <location>
        <begin position="36"/>
        <end position="474"/>
    </location>
</feature>
<dbReference type="GO" id="GO:0005975">
    <property type="term" value="P:carbohydrate metabolic process"/>
    <property type="evidence" value="ECO:0007669"/>
    <property type="project" value="UniProtKB-ARBA"/>
</dbReference>
<evidence type="ECO:0000256" key="5">
    <source>
        <dbReference type="SAM" id="Phobius"/>
    </source>
</evidence>
<protein>
    <submittedName>
        <fullName evidence="10">LPXTG-motif cell wall anchor domain-containing protein/fimbrial isopeptide formation D2 domain-containing protein</fullName>
    </submittedName>
</protein>
<name>A0A1H1N7U5_9MICO</name>
<dbReference type="Gene3D" id="2.60.40.740">
    <property type="match status" value="1"/>
</dbReference>
<reference evidence="11" key="1">
    <citation type="submission" date="2016-10" db="EMBL/GenBank/DDBJ databases">
        <authorList>
            <person name="Varghese N."/>
            <person name="Submissions S."/>
        </authorList>
    </citation>
    <scope>NUCLEOTIDE SEQUENCE [LARGE SCALE GENOMIC DNA]</scope>
    <source>
        <strain evidence="11">DSM 22965</strain>
    </source>
</reference>
<dbReference type="AlphaFoldDB" id="A0A1H1N7U5"/>
<dbReference type="InterPro" id="IPR041033">
    <property type="entry name" value="SpaA_PFL_dom_1"/>
</dbReference>
<feature type="transmembrane region" description="Helical" evidence="5">
    <location>
        <begin position="446"/>
        <end position="465"/>
    </location>
</feature>
<keyword evidence="4" id="KW-0572">Peptidoglycan-anchor</keyword>
<evidence type="ECO:0000256" key="6">
    <source>
        <dbReference type="SAM" id="SignalP"/>
    </source>
</evidence>
<feature type="domain" description="Gram-positive cocci surface proteins LPxTG" evidence="7">
    <location>
        <begin position="437"/>
        <end position="469"/>
    </location>
</feature>
<dbReference type="Pfam" id="PF16555">
    <property type="entry name" value="GramPos_pilinD1"/>
    <property type="match status" value="1"/>
</dbReference>
<keyword evidence="11" id="KW-1185">Reference proteome</keyword>
<dbReference type="STRING" id="684552.SAMN04489719_1197"/>
<dbReference type="Pfam" id="PF00746">
    <property type="entry name" value="Gram_pos_anchor"/>
    <property type="match status" value="1"/>
</dbReference>
<keyword evidence="5" id="KW-0472">Membrane</keyword>
<evidence type="ECO:0000256" key="4">
    <source>
        <dbReference type="ARBA" id="ARBA00023088"/>
    </source>
</evidence>
<dbReference type="NCBIfam" id="TIGR01167">
    <property type="entry name" value="LPXTG_anchor"/>
    <property type="match status" value="1"/>
</dbReference>
<dbReference type="InterPro" id="IPR048052">
    <property type="entry name" value="FM1-like"/>
</dbReference>
<dbReference type="Gene3D" id="2.60.40.10">
    <property type="entry name" value="Immunoglobulins"/>
    <property type="match status" value="2"/>
</dbReference>
<keyword evidence="5" id="KW-1133">Transmembrane helix</keyword>
<sequence>MATTTKSLSARIVAGFGAVALATLAAFGAVLPASAAANIDPAAPAAITIHKHEQTGAAGAPGTGASTDPVAGDPISGVDYSIRRVTSLDVAQNSTWTTLRTLKAPAVIAAPATYPLGATAGVNAWTVTTGADGSVRQVVPQGVYLVEELDAPAAAGIVIKSQPFLVVVPQPVEATGAWNYDVHVFPKSTVSDVTNRAEAFEQEGLGSNVTWTLDIGVPVATAGTTVDSFVITETLDDRLAHTIGDTGAVRITVGSTTLVRGTDFSVTLTGQALRIEFTAAGRAVLAANPDQRVAVAIDTTVQSFGAGTIGNSATITINGASITSNTASVYFGGIELQKNDDNGAPLQGAIFEVVDASGEVVAIGGRTEFTSDVNGVVAIAGLRTDANGAQTYLIREKSAPAGYVLGATTEWTLAIPVGVNAAVEAVVVNDQVPAYALPITGGAGQAAFMIGGAGLLLGALGFMLVRRRKAAEQG</sequence>
<evidence type="ECO:0000256" key="1">
    <source>
        <dbReference type="ARBA" id="ARBA00022512"/>
    </source>
</evidence>
<dbReference type="InterPro" id="IPR019931">
    <property type="entry name" value="LPXTG_anchor"/>
</dbReference>